<organism evidence="1 2">
    <name type="scientific">Maribacter litopenaei</name>
    <dbReference type="NCBI Taxonomy" id="2976127"/>
    <lineage>
        <taxon>Bacteria</taxon>
        <taxon>Pseudomonadati</taxon>
        <taxon>Bacteroidota</taxon>
        <taxon>Flavobacteriia</taxon>
        <taxon>Flavobacteriales</taxon>
        <taxon>Flavobacteriaceae</taxon>
        <taxon>Maribacter</taxon>
    </lineage>
</organism>
<reference evidence="1" key="1">
    <citation type="submission" date="2022-09" db="EMBL/GenBank/DDBJ databases">
        <title>Maribacter litopenaei sp. nov., isolated from the intestinal tract of the Pacific White Shrimp, Litopenaeus vannamei.</title>
        <authorList>
            <person name="Kim S.Y."/>
            <person name="Hwang C.Y."/>
        </authorList>
    </citation>
    <scope>NUCLEOTIDE SEQUENCE</scope>
    <source>
        <strain evidence="1">HL-LV01</strain>
    </source>
</reference>
<dbReference type="Proteomes" id="UP001059209">
    <property type="component" value="Chromosome"/>
</dbReference>
<keyword evidence="2" id="KW-1185">Reference proteome</keyword>
<gene>
    <name evidence="1" type="ORF">NYZ99_13115</name>
</gene>
<sequence length="174" mass="19557">MKFGRFNLQYLLLLFVLFFLNCSVSNDPLVCPEQFTGELLENETKLVGQWRASGAISNVEVDLTNDNVENPSFNMFEQFSECAKDAIFNFDRNREYAYDLGIVTTGCTGTNTVGTWKLSSNELQLIVSCGSIDYNITFNGDNSQFEYTSNIDVQEVNGSLTPARVTFTFSKVEP</sequence>
<dbReference type="InterPro" id="IPR032168">
    <property type="entry name" value="DUF5004"/>
</dbReference>
<evidence type="ECO:0000313" key="1">
    <source>
        <dbReference type="EMBL" id="UWX54007.1"/>
    </source>
</evidence>
<dbReference type="Pfam" id="PF16395">
    <property type="entry name" value="DUF5004"/>
    <property type="match status" value="1"/>
</dbReference>
<accession>A0ABY5Y4Q4</accession>
<protein>
    <submittedName>
        <fullName evidence="1">DUF5004 domain-containing protein</fullName>
    </submittedName>
</protein>
<name>A0ABY5Y4Q4_9FLAO</name>
<evidence type="ECO:0000313" key="2">
    <source>
        <dbReference type="Proteomes" id="UP001059209"/>
    </source>
</evidence>
<dbReference type="RefSeq" id="WP_260571584.1">
    <property type="nucleotide sequence ID" value="NZ_CP104205.1"/>
</dbReference>
<dbReference type="EMBL" id="CP104205">
    <property type="protein sequence ID" value="UWX54007.1"/>
    <property type="molecule type" value="Genomic_DNA"/>
</dbReference>
<proteinExistence type="predicted"/>